<proteinExistence type="predicted"/>
<organism evidence="1 2">
    <name type="scientific">Thermus aquaticus (strain ATCC BAA-2747 / Y51MC23)</name>
    <dbReference type="NCBI Taxonomy" id="498848"/>
    <lineage>
        <taxon>Bacteria</taxon>
        <taxon>Thermotogati</taxon>
        <taxon>Deinococcota</taxon>
        <taxon>Deinococci</taxon>
        <taxon>Thermales</taxon>
        <taxon>Thermaceae</taxon>
        <taxon>Thermus</taxon>
    </lineage>
</organism>
<dbReference type="Gene3D" id="2.10.230.10">
    <property type="entry name" value="Heat shock protein DnaJ, cysteine-rich domain"/>
    <property type="match status" value="1"/>
</dbReference>
<geneLocation type="plasmid" evidence="1 2">
    <name>pTA69</name>
</geneLocation>
<evidence type="ECO:0008006" key="3">
    <source>
        <dbReference type="Google" id="ProtNLM"/>
    </source>
</evidence>
<dbReference type="EMBL" id="CP010825">
    <property type="protein sequence ID" value="ALJ92302.1"/>
    <property type="molecule type" value="Genomic_DNA"/>
</dbReference>
<sequence>MIRVKRLRKETCSVCGGEGYVPFERGFYGKPISWTECPVCEGVGEVFPVYEEPHLWTEDLRPRPSFVEEELREWVQAYREARKTAKLPPEEAAKVADLAVYGPLPF</sequence>
<keyword evidence="1" id="KW-0614">Plasmid</keyword>
<accession>A0ABN4IMX2</accession>
<reference evidence="2" key="1">
    <citation type="journal article" date="2015" name="PLoS ONE">
        <title>Complete Genome Sequence of Thermus aquaticus Y51MC23.</title>
        <authorList>
            <person name="Brumm P.J."/>
            <person name="Monsma S."/>
            <person name="Keough B."/>
            <person name="Jasinovica S."/>
            <person name="Ferguson E."/>
            <person name="Schoenfeld T."/>
            <person name="Lodes M."/>
            <person name="Mead D.A."/>
        </authorList>
    </citation>
    <scope>NUCLEOTIDE SEQUENCE [LARGE SCALE GENOMIC DNA]</scope>
    <source>
        <strain evidence="2">BAA-2747 / Y51MC23</strain>
    </source>
</reference>
<dbReference type="SUPFAM" id="SSF57938">
    <property type="entry name" value="DnaJ/Hsp40 cysteine-rich domain"/>
    <property type="match status" value="1"/>
</dbReference>
<protein>
    <recommendedName>
        <fullName evidence="3">Chaperone protein DnaJ</fullName>
    </recommendedName>
</protein>
<dbReference type="InterPro" id="IPR036410">
    <property type="entry name" value="HSP_DnaJ_Cys-rich_dom_sf"/>
</dbReference>
<dbReference type="Proteomes" id="UP000058660">
    <property type="component" value="Plasmid pTA69"/>
</dbReference>
<keyword evidence="2" id="KW-1185">Reference proteome</keyword>
<evidence type="ECO:0000313" key="1">
    <source>
        <dbReference type="EMBL" id="ALJ92302.1"/>
    </source>
</evidence>
<dbReference type="RefSeq" id="WP_003049737.1">
    <property type="nucleotide sequence ID" value="NZ_CP010825.1"/>
</dbReference>
<evidence type="ECO:0000313" key="2">
    <source>
        <dbReference type="Proteomes" id="UP000058660"/>
    </source>
</evidence>
<gene>
    <name evidence="1" type="ORF">TO73_2773</name>
</gene>
<name>A0ABN4IMX2_THEA5</name>